<reference evidence="13 14" key="1">
    <citation type="submission" date="2013-04" db="EMBL/GenBank/DDBJ databases">
        <title>Oceanicola sp. 22II1-22F33 Genome Sequencing.</title>
        <authorList>
            <person name="Lai Q."/>
            <person name="Li G."/>
            <person name="Shao Z."/>
        </authorList>
    </citation>
    <scope>NUCLEOTIDE SEQUENCE [LARGE SCALE GENOMIC DNA]</scope>
    <source>
        <strain evidence="13 14">22II1-22F33</strain>
    </source>
</reference>
<dbReference type="Proteomes" id="UP000215377">
    <property type="component" value="Unassembled WGS sequence"/>
</dbReference>
<feature type="signal peptide" evidence="11">
    <location>
        <begin position="1"/>
        <end position="22"/>
    </location>
</feature>
<evidence type="ECO:0000256" key="4">
    <source>
        <dbReference type="ARBA" id="ARBA00022692"/>
    </source>
</evidence>
<dbReference type="PANTHER" id="PTHR10266">
    <property type="entry name" value="CYTOCHROME C1"/>
    <property type="match status" value="1"/>
</dbReference>
<comment type="subcellular location">
    <subcellularLocation>
        <location evidence="1">Membrane</location>
    </subcellularLocation>
</comment>
<comment type="caution">
    <text evidence="13">The sequence shown here is derived from an EMBL/GenBank/DDBJ whole genome shotgun (WGS) entry which is preliminary data.</text>
</comment>
<dbReference type="Gene3D" id="1.20.5.100">
    <property type="entry name" value="Cytochrome c1, transmembrane anchor, C-terminal"/>
    <property type="match status" value="1"/>
</dbReference>
<comment type="cofactor">
    <cofactor evidence="9">
        <name>heme c</name>
        <dbReference type="ChEBI" id="CHEBI:61717"/>
    </cofactor>
    <text evidence="9">Binds 1 heme c group covalently per subunit.</text>
</comment>
<feature type="binding site" description="covalent" evidence="9">
    <location>
        <position position="62"/>
    </location>
    <ligand>
        <name>heme c</name>
        <dbReference type="ChEBI" id="CHEBI:61717"/>
    </ligand>
</feature>
<evidence type="ECO:0000256" key="8">
    <source>
        <dbReference type="ARBA" id="ARBA00023136"/>
    </source>
</evidence>
<dbReference type="Gene3D" id="1.10.760.10">
    <property type="entry name" value="Cytochrome c-like domain"/>
    <property type="match status" value="1"/>
</dbReference>
<keyword evidence="14" id="KW-1185">Reference proteome</keyword>
<dbReference type="PRINTS" id="PR00603">
    <property type="entry name" value="CYTOCHROMEC1"/>
</dbReference>
<keyword evidence="3 9" id="KW-0349">Heme</keyword>
<feature type="binding site" description="covalent" evidence="9">
    <location>
        <position position="63"/>
    </location>
    <ligand>
        <name>heme c</name>
        <dbReference type="ChEBI" id="CHEBI:61717"/>
    </ligand>
</feature>
<evidence type="ECO:0000256" key="7">
    <source>
        <dbReference type="ARBA" id="ARBA00023004"/>
    </source>
</evidence>
<proteinExistence type="predicted"/>
<evidence type="ECO:0000256" key="10">
    <source>
        <dbReference type="SAM" id="Phobius"/>
    </source>
</evidence>
<dbReference type="SUPFAM" id="SSF46626">
    <property type="entry name" value="Cytochrome c"/>
    <property type="match status" value="1"/>
</dbReference>
<keyword evidence="6 10" id="KW-1133">Transmembrane helix</keyword>
<dbReference type="GO" id="GO:0009055">
    <property type="term" value="F:electron transfer activity"/>
    <property type="evidence" value="ECO:0007669"/>
    <property type="project" value="InterPro"/>
</dbReference>
<evidence type="ECO:0000313" key="14">
    <source>
        <dbReference type="Proteomes" id="UP000215377"/>
    </source>
</evidence>
<dbReference type="PANTHER" id="PTHR10266:SF3">
    <property type="entry name" value="CYTOCHROME C1, HEME PROTEIN, MITOCHONDRIAL"/>
    <property type="match status" value="1"/>
</dbReference>
<feature type="chain" id="PRO_5012262670" description="Cytochrome c1" evidence="11">
    <location>
        <begin position="23"/>
        <end position="290"/>
    </location>
</feature>
<dbReference type="AlphaFoldDB" id="A0A225NAA2"/>
<keyword evidence="8 10" id="KW-0472">Membrane</keyword>
<dbReference type="InterPro" id="IPR009056">
    <property type="entry name" value="Cyt_c-like_dom"/>
</dbReference>
<evidence type="ECO:0000256" key="2">
    <source>
        <dbReference type="ARBA" id="ARBA00016165"/>
    </source>
</evidence>
<feature type="transmembrane region" description="Helical" evidence="10">
    <location>
        <begin position="258"/>
        <end position="275"/>
    </location>
</feature>
<dbReference type="GO" id="GO:0016020">
    <property type="term" value="C:membrane"/>
    <property type="evidence" value="ECO:0007669"/>
    <property type="project" value="UniProtKB-SubCell"/>
</dbReference>
<feature type="binding site" description="covalent" evidence="9">
    <location>
        <position position="214"/>
    </location>
    <ligand>
        <name>heme c</name>
        <dbReference type="ChEBI" id="CHEBI:61717"/>
    </ligand>
</feature>
<dbReference type="Pfam" id="PF02167">
    <property type="entry name" value="Cytochrom_C1"/>
    <property type="match status" value="1"/>
</dbReference>
<dbReference type="GO" id="GO:0046872">
    <property type="term" value="F:metal ion binding"/>
    <property type="evidence" value="ECO:0007669"/>
    <property type="project" value="UniProtKB-KW"/>
</dbReference>
<evidence type="ECO:0000256" key="9">
    <source>
        <dbReference type="PIRSR" id="PIRSR602326-1"/>
    </source>
</evidence>
<evidence type="ECO:0000256" key="1">
    <source>
        <dbReference type="ARBA" id="ARBA00004370"/>
    </source>
</evidence>
<evidence type="ECO:0000256" key="11">
    <source>
        <dbReference type="SAM" id="SignalP"/>
    </source>
</evidence>
<keyword evidence="4 10" id="KW-0812">Transmembrane</keyword>
<gene>
    <name evidence="13" type="ORF">ATO3_27630</name>
</gene>
<evidence type="ECO:0000259" key="12">
    <source>
        <dbReference type="PROSITE" id="PS51007"/>
    </source>
</evidence>
<protein>
    <recommendedName>
        <fullName evidence="2">Cytochrome c1</fullName>
    </recommendedName>
</protein>
<evidence type="ECO:0000256" key="5">
    <source>
        <dbReference type="ARBA" id="ARBA00022723"/>
    </source>
</evidence>
<evidence type="ECO:0000256" key="3">
    <source>
        <dbReference type="ARBA" id="ARBA00022617"/>
    </source>
</evidence>
<name>A0A225NAA2_9RHOB</name>
<dbReference type="InterPro" id="IPR036909">
    <property type="entry name" value="Cyt_c-like_dom_sf"/>
</dbReference>
<keyword evidence="11" id="KW-0732">Signal</keyword>
<keyword evidence="7 9" id="KW-0408">Iron</keyword>
<dbReference type="GO" id="GO:0020037">
    <property type="term" value="F:heme binding"/>
    <property type="evidence" value="ECO:0007669"/>
    <property type="project" value="InterPro"/>
</dbReference>
<evidence type="ECO:0000256" key="6">
    <source>
        <dbReference type="ARBA" id="ARBA00022989"/>
    </source>
</evidence>
<sequence length="290" mass="31284">MMMFRNLLIGAAVALSPMAALAAGESGHIENVRFSFDGPFGTYDQNQLQRGLQIYTEVCSACHGLRYVPFRTLADEGGPGLPADQVRAYALSFPIMDEGANMHLYDPDAGELRGLSENDHFPANNAMDAPDLSLMAKARAGFHGPYGLGINQFFKGIGGPEYIVSLLTTYEDPPACAPEDFPGSYNTTFAAGGFPAECIDEHGRHMVPGSWIGMAPPLYGEDVEYADGHSNDLHHEAEDVAAFLMWAAEPKLAARKQAGLTGVVFLAILSVLLYLTNKRIWAPVKGKETA</sequence>
<accession>A0A225NAA2</accession>
<feature type="binding site" description="covalent" evidence="9">
    <location>
        <position position="59"/>
    </location>
    <ligand>
        <name>heme c</name>
        <dbReference type="ChEBI" id="CHEBI:61717"/>
    </ligand>
</feature>
<feature type="domain" description="Cytochrome c" evidence="12">
    <location>
        <begin position="46"/>
        <end position="174"/>
    </location>
</feature>
<dbReference type="PROSITE" id="PS51007">
    <property type="entry name" value="CYTC"/>
    <property type="match status" value="1"/>
</dbReference>
<evidence type="ECO:0000313" key="13">
    <source>
        <dbReference type="EMBL" id="OWU66629.1"/>
    </source>
</evidence>
<dbReference type="EMBL" id="AQQR01000040">
    <property type="protein sequence ID" value="OWU66629.1"/>
    <property type="molecule type" value="Genomic_DNA"/>
</dbReference>
<keyword evidence="5 9" id="KW-0479">Metal-binding</keyword>
<dbReference type="InterPro" id="IPR002326">
    <property type="entry name" value="Cyt_c1"/>
</dbReference>
<organism evidence="13 14">
    <name type="scientific">Marinibacterium profundimaris</name>
    <dbReference type="NCBI Taxonomy" id="1679460"/>
    <lineage>
        <taxon>Bacteria</taxon>
        <taxon>Pseudomonadati</taxon>
        <taxon>Pseudomonadota</taxon>
        <taxon>Alphaproteobacteria</taxon>
        <taxon>Rhodobacterales</taxon>
        <taxon>Paracoccaceae</taxon>
        <taxon>Marinibacterium</taxon>
    </lineage>
</organism>